<dbReference type="Gene3D" id="3.30.40.10">
    <property type="entry name" value="Zinc/RING finger domain, C3HC4 (zinc finger)"/>
    <property type="match status" value="1"/>
</dbReference>
<evidence type="ECO:0000256" key="5">
    <source>
        <dbReference type="ARBA" id="ARBA00022771"/>
    </source>
</evidence>
<dbReference type="PANTHER" id="PTHR12981">
    <property type="entry name" value="ZINC FINGER PROTEIN-LIKE 1"/>
    <property type="match status" value="1"/>
</dbReference>
<evidence type="ECO:0000256" key="1">
    <source>
        <dbReference type="ARBA" id="ARBA00004167"/>
    </source>
</evidence>
<dbReference type="Pfam" id="PF25993">
    <property type="entry name" value="zf-B_box_ZFPL1"/>
    <property type="match status" value="1"/>
</dbReference>
<comment type="similarity">
    <text evidence="2">Belongs to the ZFPL1 family.</text>
</comment>
<dbReference type="SUPFAM" id="SSF57850">
    <property type="entry name" value="RING/U-box"/>
    <property type="match status" value="1"/>
</dbReference>
<evidence type="ECO:0000313" key="12">
    <source>
        <dbReference type="EMBL" id="KAI6652823.1"/>
    </source>
</evidence>
<dbReference type="GO" id="GO:0016020">
    <property type="term" value="C:membrane"/>
    <property type="evidence" value="ECO:0007669"/>
    <property type="project" value="UniProtKB-SubCell"/>
</dbReference>
<dbReference type="Pfam" id="PF25998">
    <property type="entry name" value="U-box_ZFPL1"/>
    <property type="match status" value="1"/>
</dbReference>
<evidence type="ECO:0000256" key="6">
    <source>
        <dbReference type="ARBA" id="ARBA00022833"/>
    </source>
</evidence>
<evidence type="ECO:0000256" key="10">
    <source>
        <dbReference type="SAM" id="Phobius"/>
    </source>
</evidence>
<proteinExistence type="inferred from homology"/>
<dbReference type="InterPro" id="IPR039043">
    <property type="entry name" value="ZFPL1"/>
</dbReference>
<comment type="caution">
    <text evidence="12">The sequence shown here is derived from an EMBL/GenBank/DDBJ whole genome shotgun (WGS) entry which is preliminary data.</text>
</comment>
<organism evidence="12 13">
    <name type="scientific">Oopsacas minuta</name>
    <dbReference type="NCBI Taxonomy" id="111878"/>
    <lineage>
        <taxon>Eukaryota</taxon>
        <taxon>Metazoa</taxon>
        <taxon>Porifera</taxon>
        <taxon>Hexactinellida</taxon>
        <taxon>Hexasterophora</taxon>
        <taxon>Lyssacinosida</taxon>
        <taxon>Leucopsacidae</taxon>
        <taxon>Oopsacas</taxon>
    </lineage>
</organism>
<name>A0AAV7JVP1_9METZ</name>
<accession>A0AAV7JVP1</accession>
<keyword evidence="4" id="KW-0479">Metal-binding</keyword>
<sequence length="263" mass="29622">MGICKGCGTVVTNLYCYAHGVNVCESCIVQQHSRCIVQSYKRWLKDVDVKPNCSLCHSSFEQGEVIRLVCLDLFHLDCLCTHISEQPSGSVPMCPVCSSPIVPPNNNASPIAETLRAYLPILGSGTSINVLVKTSPEISNVTRSRAEVNYRAETNPLPSHHSISQQMVPDPNFPTNDTFEESIYEKKYEKRVKNKLGSYRAPWKRTYTSSSLCKPKLLKFLTFCFLFLIIIFAFSRFLASVRKRATESEFVQSDIFFKVGQET</sequence>
<dbReference type="PROSITE" id="PS50089">
    <property type="entry name" value="ZF_RING_2"/>
    <property type="match status" value="1"/>
</dbReference>
<dbReference type="EMBL" id="JAKMXF010000297">
    <property type="protein sequence ID" value="KAI6652823.1"/>
    <property type="molecule type" value="Genomic_DNA"/>
</dbReference>
<reference evidence="12 13" key="1">
    <citation type="journal article" date="2023" name="BMC Biol.">
        <title>The compact genome of the sponge Oopsacas minuta (Hexactinellida) is lacking key metazoan core genes.</title>
        <authorList>
            <person name="Santini S."/>
            <person name="Schenkelaars Q."/>
            <person name="Jourda C."/>
            <person name="Duchesne M."/>
            <person name="Belahbib H."/>
            <person name="Rocher C."/>
            <person name="Selva M."/>
            <person name="Riesgo A."/>
            <person name="Vervoort M."/>
            <person name="Leys S.P."/>
            <person name="Kodjabachian L."/>
            <person name="Le Bivic A."/>
            <person name="Borchiellini C."/>
            <person name="Claverie J.M."/>
            <person name="Renard E."/>
        </authorList>
    </citation>
    <scope>NUCLEOTIDE SEQUENCE [LARGE SCALE GENOMIC DNA]</scope>
    <source>
        <strain evidence="12">SPO-2</strain>
    </source>
</reference>
<dbReference type="InterPro" id="IPR013083">
    <property type="entry name" value="Znf_RING/FYVE/PHD"/>
</dbReference>
<feature type="domain" description="RING-type" evidence="11">
    <location>
        <begin position="53"/>
        <end position="98"/>
    </location>
</feature>
<keyword evidence="6" id="KW-0862">Zinc</keyword>
<gene>
    <name evidence="12" type="ORF">LOD99_4209</name>
</gene>
<dbReference type="InterPro" id="IPR058730">
    <property type="entry name" value="U-box_ZFPL1-like"/>
</dbReference>
<dbReference type="GO" id="GO:0005794">
    <property type="term" value="C:Golgi apparatus"/>
    <property type="evidence" value="ECO:0007669"/>
    <property type="project" value="TreeGrafter"/>
</dbReference>
<evidence type="ECO:0000313" key="13">
    <source>
        <dbReference type="Proteomes" id="UP001165289"/>
    </source>
</evidence>
<dbReference type="GO" id="GO:0008270">
    <property type="term" value="F:zinc ion binding"/>
    <property type="evidence" value="ECO:0007669"/>
    <property type="project" value="UniProtKB-KW"/>
</dbReference>
<keyword evidence="7 10" id="KW-1133">Transmembrane helix</keyword>
<evidence type="ECO:0000256" key="9">
    <source>
        <dbReference type="PROSITE-ProRule" id="PRU00175"/>
    </source>
</evidence>
<keyword evidence="3 10" id="KW-0812">Transmembrane</keyword>
<evidence type="ECO:0000256" key="8">
    <source>
        <dbReference type="ARBA" id="ARBA00023136"/>
    </source>
</evidence>
<keyword evidence="13" id="KW-1185">Reference proteome</keyword>
<keyword evidence="5 9" id="KW-0863">Zinc-finger</keyword>
<evidence type="ECO:0000256" key="4">
    <source>
        <dbReference type="ARBA" id="ARBA00022723"/>
    </source>
</evidence>
<keyword evidence="8 10" id="KW-0472">Membrane</keyword>
<evidence type="ECO:0000256" key="7">
    <source>
        <dbReference type="ARBA" id="ARBA00022989"/>
    </source>
</evidence>
<evidence type="ECO:0000256" key="2">
    <source>
        <dbReference type="ARBA" id="ARBA00005561"/>
    </source>
</evidence>
<feature type="transmembrane region" description="Helical" evidence="10">
    <location>
        <begin position="217"/>
        <end position="239"/>
    </location>
</feature>
<dbReference type="InterPro" id="IPR058731">
    <property type="entry name" value="Znf-B_box_ZFPL1-like"/>
</dbReference>
<dbReference type="AlphaFoldDB" id="A0AAV7JVP1"/>
<evidence type="ECO:0000259" key="11">
    <source>
        <dbReference type="PROSITE" id="PS50089"/>
    </source>
</evidence>
<dbReference type="Proteomes" id="UP001165289">
    <property type="component" value="Unassembled WGS sequence"/>
</dbReference>
<evidence type="ECO:0000256" key="3">
    <source>
        <dbReference type="ARBA" id="ARBA00022692"/>
    </source>
</evidence>
<dbReference type="InterPro" id="IPR001841">
    <property type="entry name" value="Znf_RING"/>
</dbReference>
<dbReference type="PANTHER" id="PTHR12981:SF0">
    <property type="entry name" value="ZINC FINGER PROTEIN-LIKE 1"/>
    <property type="match status" value="1"/>
</dbReference>
<comment type="subcellular location">
    <subcellularLocation>
        <location evidence="1">Membrane</location>
        <topology evidence="1">Single-pass membrane protein</topology>
    </subcellularLocation>
</comment>
<protein>
    <submittedName>
        <fullName evidence="12">Zinc finger protein-like 1-like protein isoform X2</fullName>
    </submittedName>
</protein>